<organism evidence="3 4">
    <name type="scientific">Prymnesium parvum</name>
    <name type="common">Toxic golden alga</name>
    <dbReference type="NCBI Taxonomy" id="97485"/>
    <lineage>
        <taxon>Eukaryota</taxon>
        <taxon>Haptista</taxon>
        <taxon>Haptophyta</taxon>
        <taxon>Prymnesiophyceae</taxon>
        <taxon>Prymnesiales</taxon>
        <taxon>Prymnesiaceae</taxon>
        <taxon>Prymnesium</taxon>
    </lineage>
</organism>
<feature type="transmembrane region" description="Helical" evidence="2">
    <location>
        <begin position="77"/>
        <end position="95"/>
    </location>
</feature>
<feature type="compositionally biased region" description="Basic and acidic residues" evidence="1">
    <location>
        <begin position="146"/>
        <end position="155"/>
    </location>
</feature>
<name>A0AB34JBF5_PRYPA</name>
<accession>A0AB34JBF5</accession>
<keyword evidence="2" id="KW-0472">Membrane</keyword>
<keyword evidence="4" id="KW-1185">Reference proteome</keyword>
<keyword evidence="2" id="KW-1133">Transmembrane helix</keyword>
<sequence length="190" mass="19794">MEGGQGDNAAAPPPPSSVVPGAIAFGVAGAMAFGFGAGFGARSYTSSAAYKELIEKFPDAPTAEAEAFARTGARRSLAAGTVLAGMMGAGAVLFARANGVHSAADFAEEIKKWLPTKAAIESQVAPRIEPLQRSLSASLQTARDAAKKQFKESEMGRGLIAKAENASKRPEEPWEKDLVSKLENEAKNDK</sequence>
<comment type="caution">
    <text evidence="3">The sequence shown here is derived from an EMBL/GenBank/DDBJ whole genome shotgun (WGS) entry which is preliminary data.</text>
</comment>
<evidence type="ECO:0000256" key="2">
    <source>
        <dbReference type="SAM" id="Phobius"/>
    </source>
</evidence>
<evidence type="ECO:0000256" key="1">
    <source>
        <dbReference type="SAM" id="MobiDB-lite"/>
    </source>
</evidence>
<dbReference type="AlphaFoldDB" id="A0AB34JBF5"/>
<evidence type="ECO:0000313" key="4">
    <source>
        <dbReference type="Proteomes" id="UP001515480"/>
    </source>
</evidence>
<protein>
    <recommendedName>
        <fullName evidence="5">Transmembrane protein 242</fullName>
    </recommendedName>
</protein>
<reference evidence="3 4" key="1">
    <citation type="journal article" date="2024" name="Science">
        <title>Giant polyketide synthase enzymes in the biosynthesis of giant marine polyether toxins.</title>
        <authorList>
            <person name="Fallon T.R."/>
            <person name="Shende V.V."/>
            <person name="Wierzbicki I.H."/>
            <person name="Pendleton A.L."/>
            <person name="Watervoot N.F."/>
            <person name="Auber R.P."/>
            <person name="Gonzalez D.J."/>
            <person name="Wisecaver J.H."/>
            <person name="Moore B.S."/>
        </authorList>
    </citation>
    <scope>NUCLEOTIDE SEQUENCE [LARGE SCALE GENOMIC DNA]</scope>
    <source>
        <strain evidence="3 4">12B1</strain>
    </source>
</reference>
<feature type="region of interest" description="Disordered" evidence="1">
    <location>
        <begin position="146"/>
        <end position="190"/>
    </location>
</feature>
<keyword evidence="2" id="KW-0812">Transmembrane</keyword>
<evidence type="ECO:0000313" key="3">
    <source>
        <dbReference type="EMBL" id="KAL1515956.1"/>
    </source>
</evidence>
<proteinExistence type="predicted"/>
<evidence type="ECO:0008006" key="5">
    <source>
        <dbReference type="Google" id="ProtNLM"/>
    </source>
</evidence>
<feature type="transmembrane region" description="Helical" evidence="2">
    <location>
        <begin position="22"/>
        <end position="41"/>
    </location>
</feature>
<feature type="compositionally biased region" description="Basic and acidic residues" evidence="1">
    <location>
        <begin position="165"/>
        <end position="190"/>
    </location>
</feature>
<dbReference type="EMBL" id="JBGBPQ010000011">
    <property type="protein sequence ID" value="KAL1515956.1"/>
    <property type="molecule type" value="Genomic_DNA"/>
</dbReference>
<gene>
    <name evidence="3" type="ORF">AB1Y20_002569</name>
</gene>
<dbReference type="Proteomes" id="UP001515480">
    <property type="component" value="Unassembled WGS sequence"/>
</dbReference>